<dbReference type="GeneID" id="11476648"/>
<evidence type="ECO:0000259" key="12">
    <source>
        <dbReference type="PROSITE" id="PS51471"/>
    </source>
</evidence>
<name>G8XSM2_9CLOS</name>
<dbReference type="Pfam" id="PF01443">
    <property type="entry name" value="Viral_helicase1"/>
    <property type="match status" value="1"/>
</dbReference>
<dbReference type="SUPFAM" id="SSF51197">
    <property type="entry name" value="Clavaminate synthase-like"/>
    <property type="match status" value="1"/>
</dbReference>
<keyword evidence="1" id="KW-0696">RNA-directed RNA polymerase</keyword>
<dbReference type="GO" id="GO:0075523">
    <property type="term" value="P:viral translational frameshifting"/>
    <property type="evidence" value="ECO:0007669"/>
    <property type="project" value="UniProtKB-KW"/>
</dbReference>
<dbReference type="InterPro" id="IPR007094">
    <property type="entry name" value="RNA-dir_pol_PSvirus"/>
</dbReference>
<feature type="domain" description="(+)RNA virus helicase C-terminal" evidence="13">
    <location>
        <begin position="2007"/>
        <end position="2351"/>
    </location>
</feature>
<feature type="compositionally biased region" description="Basic and acidic residues" evidence="10">
    <location>
        <begin position="1433"/>
        <end position="1465"/>
    </location>
</feature>
<dbReference type="InterPro" id="IPR043502">
    <property type="entry name" value="DNA/RNA_pol_sf"/>
</dbReference>
<dbReference type="GO" id="GO:0003723">
    <property type="term" value="F:RNA binding"/>
    <property type="evidence" value="ECO:0007669"/>
    <property type="project" value="InterPro"/>
</dbReference>
<dbReference type="InterPro" id="IPR037151">
    <property type="entry name" value="AlkB-like_sf"/>
</dbReference>
<dbReference type="GO" id="GO:0039694">
    <property type="term" value="P:viral RNA genome replication"/>
    <property type="evidence" value="ECO:0007669"/>
    <property type="project" value="InterPro"/>
</dbReference>
<feature type="region of interest" description="Disordered" evidence="10">
    <location>
        <begin position="198"/>
        <end position="283"/>
    </location>
</feature>
<dbReference type="PROSITE" id="PS50507">
    <property type="entry name" value="RDRP_SSRNA_POS"/>
    <property type="match status" value="1"/>
</dbReference>
<evidence type="ECO:0000313" key="16">
    <source>
        <dbReference type="Proteomes" id="UP000202096"/>
    </source>
</evidence>
<evidence type="ECO:0000259" key="14">
    <source>
        <dbReference type="PROSITE" id="PS51743"/>
    </source>
</evidence>
<feature type="compositionally biased region" description="Polar residues" evidence="10">
    <location>
        <begin position="247"/>
        <end position="256"/>
    </location>
</feature>
<evidence type="ECO:0000259" key="11">
    <source>
        <dbReference type="PROSITE" id="PS50507"/>
    </source>
</evidence>
<dbReference type="InterPro" id="IPR005123">
    <property type="entry name" value="Oxoglu/Fe-dep_dioxygenase_dom"/>
</dbReference>
<evidence type="ECO:0000256" key="6">
    <source>
        <dbReference type="ARBA" id="ARBA00022801"/>
    </source>
</evidence>
<dbReference type="Gene3D" id="3.40.50.300">
    <property type="entry name" value="P-loop containing nucleotide triphosphate hydrolases"/>
    <property type="match status" value="2"/>
</dbReference>
<feature type="region of interest" description="Disordered" evidence="10">
    <location>
        <begin position="1"/>
        <end position="27"/>
    </location>
</feature>
<dbReference type="Pfam" id="PF01660">
    <property type="entry name" value="Vmethyltransf"/>
    <property type="match status" value="1"/>
</dbReference>
<evidence type="ECO:0000256" key="5">
    <source>
        <dbReference type="ARBA" id="ARBA00022758"/>
    </source>
</evidence>
<feature type="compositionally biased region" description="Acidic residues" evidence="10">
    <location>
        <begin position="1031"/>
        <end position="1049"/>
    </location>
</feature>
<feature type="compositionally biased region" description="Polar residues" evidence="10">
    <location>
        <begin position="62"/>
        <end position="71"/>
    </location>
</feature>
<reference evidence="15 16" key="1">
    <citation type="journal article" date="2012" name="Virus Res.">
        <title>Genome organization, serology and phylogeny of Grapevine leafroll-associated viruses 4 and 6: Taxonomic implications.</title>
        <authorList>
            <person name="Abou Ghanem-Sabanadzovic N."/>
            <person name="Sabanadzovic S."/>
            <person name="Gugerli P."/>
            <person name="Rowhani A."/>
        </authorList>
    </citation>
    <scope>NUCLEOTIDE SEQUENCE [LARGE SCALE GENOMIC DNA]</scope>
    <source>
        <strain evidence="15">LR106</strain>
    </source>
</reference>
<dbReference type="CDD" id="cd23253">
    <property type="entry name" value="Closteroviridae_RdRp"/>
    <property type="match status" value="1"/>
</dbReference>
<dbReference type="GO" id="GO:0016556">
    <property type="term" value="P:mRNA modification"/>
    <property type="evidence" value="ECO:0007669"/>
    <property type="project" value="InterPro"/>
</dbReference>
<dbReference type="PROSITE" id="PS51657">
    <property type="entry name" value="PSRV_HELICASE"/>
    <property type="match status" value="1"/>
</dbReference>
<dbReference type="InterPro" id="IPR027417">
    <property type="entry name" value="P-loop_NTPase"/>
</dbReference>
<sequence>MPRPGSFSDDPPLAAPSHSSFPNPTAAHQVWIPKTTYKNNTSVISGSTAHRTRKAEQERAQGPQSKFSNLTVKGKAALKGKGKQATDQPRKPSNKELATVYRSCGRVLSYNSKIPASAPRPNGVSSASSSPKSYISSSCSYHSSLSSGPKYSRPHEYTSLSDVQALVQHNTVPHVQAVKLSRPNGIYPRTPTQKVFMHKGQEVSSPQGLNSSPVRAQQKVEAARAKPYATSDGPSSGSNVPKGGVQNPKSGGSSPVRQVPRRNNNRGTFKRADAGPFPEGDQKSLRSLKTVDDVRALKIFPSELSLRMQEHLCNLLDELNVHASDFARNFVLSRLREDKLKAISYCFLISNKGAIHFFNAGGHYVGRVVVNEPIWFYGRVAGSNKGMYLSLGDGKTSKCFLKSRFPTLREFLINDWAKGKSSSKHVTVFDPIKNRNWRGDRGFRWLPLYLNSELPLTQYPTGGLVRLFTLYDKFGPAPIVKSGKYYHYDVKGKKHIKFPNVWVGAQNQDVTDDITTWEDCNSDPLLRTAVDSVLKRTVLKETSNFQTNIDNLFDKALTHTLSSTRNEKLTISQHLTAEEFELLKGYFGLPYLGNGNAPRNPHSLLNAMREVFNKLYAKTFRGVSVSDIGGNLSTAVFSDCSNTHICMPILDAKDAARQTRSAIALFNSLDRKIEGEFLLAKRLQTLNNISFCHDAVPKCAVKSTAIVMVDVYDMHLKLLIKAMEKKGALIARCCFMFPPELLNIDGIVVHPETSVVVTRSGQTVSYNIANTADSYTHNLENVMSFLKTSSLRSDTGFLYSVELVNQNGPYMDFQIALSRGTSTKPGLRSFQAWLKNKSEVIVQKLLDDGSVSNLKLIVDRDFVRRVLSYSANVCNTLDDRTYEYVLSDIRSQTTMMIVGSKIVHNKVDISNDVIVELPGTFLKEAVKRRRRAVEQAKKSNPGFFRKLLANIFSFPRRLISFIVSAIRRLLPSKIRKTFDQLLDDPGLISDCADVIVTETSNDVSDVVLKNEILEDVLNAVKDLTLLSAPEPEPEIVEEPEREENSEEIEVSNSRKQKRGNSTDAHIRREGLKGGANGNWYDFILPKKASAKTGSSILADLWRLVRKLDLAFRNSRVMGLVMKLLKLILKVLKVVLGMLVADPQRFYPNKQEKLSPLQSVAQSVKSILGSFLEALVSFIDNSILGKVLGVIGEAKECLVDNINDFSTNITNRTIDGLKTRIACGFKTIGLKPPKGWLKDSSVATLVLEKVMSELKRAPLFPLAASVLITLVASKRIREKVLGFTNKVVCFIESIKIKRPIFICSIILGAVMKNLARLSFLMMPVEDCREVCIGMMFSNILNCAYNTYREPTVLNKVEVLSNFLLLQRNMGIMSSVFALQKRVVDEPTVKDVADVDPKLSHFEINSDVEEVINNFRSNIKDLKNAKLEKRPVKFEVGESSGSKKAETAKPKVATADKRRKESSKRSTGDCGIVINDEHISETRAEATLKEKEKKAEPVVKVSKACNTEEPAAQTEPTRIPTPSYIELDEERNAIFSEENLEATVDDVLSDAEGKKTGDTRMKADISQLSEAEIDLLVENFNSEIFGAEDKEKENTTAKSESISETDSEDSESEHETVFVEEPTCETDTTSDSSEQPIEEVSCEESHLTCSCGIDINVKPFTVPAPLPLIGGDKLNGREAWFYSRKGDGYSYVGGSHVSRGWLNILNRYISNTGLNPNLFDHCLIQKYECGAGIPYHKDNEPVYPKNNPILTIHVSGEGMFSIRCNNGSGGVLLKPPSWFLMPFGFQITHQHSVTCATVRVSMTFRSTEVITNLDGVNRSLQLAVRGGGSNSQNHSSTEDKPKGNASTDVSLRPQTTLLKTVKSGNGENSLLDVCAKNTGVKITSVSDLLDKESYKGMKHYVSISGNVGAVIEAFLYNLHELHKEISVISKALEQPEILVGKRREVYSSCIPDLDRLKVCKQPETLLSSVVNSLYGSIEQKKIIFSTDKSLETEDEVLYLTPANISFALKRCIGMFQMMSKLTLVDIERAIVGCKFINAVPGAGKTHEIKLLMKSHAQNKFTKGLMIVLTSSRNAAESLNTYWEDELNDKRVLVMTVDSFVFSGGKFSSREVESVLLDECYMSHAGLCILISAITNPSSLSFYGDRRQVPFVNRNPIFRDTVGMLNIKRGDYSEKLLTYRCPADICYWMSTIDFLKPGARLYSGKVTTVKDKRPLKSVKVTPFSPNQLDFMKSVDRVMTFTQMEKTDLISKFQIAGFGNKEEATNLIGTVAESQGETYARVALVRTKAADDPVFGSFPHRLVALTRHTVSLQFVCLPNKMSKGIGSDCKMIEKLEASVAKTFVVQHHVSMYVMTGLIEGALGSAGSRPPRSHFEAIQGLLDDIVPGVGSLNFLNCEETFQTSDFITNISDITFSDNDINVKAPVFYKNIPRLRSHVMTKRLNTLKSNILAYEKRNFCGESKSWHPDVTAEVSMIVDCFFDSYIDKIKAEKLMSDKITVNLKDLSDWYTSRTPLGKGGLDRELKNPDILGPNLNRFKLMVKADVKFKGDSEALEEFAPGQNIILHDRLTCAHFSSVFCELVNRLRCVCLPNIILFNGLSFEELQRLSTQLWVGSHWQTFKCDEVDISKYDKSQNTFTKAVELEVYRRLGLDQNILDTWAASEFYGRATTSSKSFSAEIYAQRRTGAANTWIGNTVINMCLLAQSTDVEKFSACCFAGDDSLLVYRNKPNIQFEVYETKFDFDVKFFDSAAMYFCGKFLVTDGSKTHVVPDPLKLFVKLGKERPTSDKVLKENWRSFFDVTKAFNNNTVLENLVDQFALKYSRSNNAYAAFCAVNSLRSNPEQFKRLWFSLYNPISSTGVFKRGE</sequence>
<keyword evidence="6" id="KW-0378">Hydrolase</keyword>
<dbReference type="RefSeq" id="YP_004935369.1">
    <property type="nucleotide sequence ID" value="NC_016416.1"/>
</dbReference>
<evidence type="ECO:0000256" key="1">
    <source>
        <dbReference type="ARBA" id="ARBA00022484"/>
    </source>
</evidence>
<comment type="catalytic activity">
    <reaction evidence="9">
        <text>ATP + H2O = ADP + phosphate + H(+)</text>
        <dbReference type="Rhea" id="RHEA:13065"/>
        <dbReference type="ChEBI" id="CHEBI:15377"/>
        <dbReference type="ChEBI" id="CHEBI:15378"/>
        <dbReference type="ChEBI" id="CHEBI:30616"/>
        <dbReference type="ChEBI" id="CHEBI:43474"/>
        <dbReference type="ChEBI" id="CHEBI:456216"/>
        <dbReference type="EC" id="3.6.4.13"/>
    </reaction>
</comment>
<dbReference type="PROSITE" id="PS51743">
    <property type="entry name" value="ALPHAVIRUS_MT"/>
    <property type="match status" value="1"/>
</dbReference>
<dbReference type="Proteomes" id="UP000202096">
    <property type="component" value="Segment"/>
</dbReference>
<feature type="compositionally biased region" description="Acidic residues" evidence="10">
    <location>
        <begin position="1601"/>
        <end position="1610"/>
    </location>
</feature>
<feature type="region of interest" description="Disordered" evidence="10">
    <location>
        <begin position="39"/>
        <end position="96"/>
    </location>
</feature>
<dbReference type="GO" id="GO:0003724">
    <property type="term" value="F:RNA helicase activity"/>
    <property type="evidence" value="ECO:0007669"/>
    <property type="project" value="UniProtKB-EC"/>
</dbReference>
<keyword evidence="2" id="KW-0808">Transferase</keyword>
<keyword evidence="7" id="KW-0067">ATP-binding</keyword>
<evidence type="ECO:0000256" key="9">
    <source>
        <dbReference type="ARBA" id="ARBA00047984"/>
    </source>
</evidence>
<feature type="domain" description="Fe2OG dioxygenase" evidence="12">
    <location>
        <begin position="1716"/>
        <end position="1806"/>
    </location>
</feature>
<dbReference type="GO" id="GO:0006351">
    <property type="term" value="P:DNA-templated transcription"/>
    <property type="evidence" value="ECO:0007669"/>
    <property type="project" value="InterPro"/>
</dbReference>
<dbReference type="InterPro" id="IPR027351">
    <property type="entry name" value="(+)RNA_virus_helicase_core_dom"/>
</dbReference>
<dbReference type="Pfam" id="PF00978">
    <property type="entry name" value="RdRP_2"/>
    <property type="match status" value="1"/>
</dbReference>
<feature type="domain" description="Alphavirus-like MT" evidence="14">
    <location>
        <begin position="593"/>
        <end position="786"/>
    </location>
</feature>
<evidence type="ECO:0000313" key="15">
    <source>
        <dbReference type="EMBL" id="ACS44657.1"/>
    </source>
</evidence>
<keyword evidence="16" id="KW-1185">Reference proteome</keyword>
<feature type="region of interest" description="Disordered" evidence="10">
    <location>
        <begin position="1433"/>
        <end position="1468"/>
    </location>
</feature>
<protein>
    <submittedName>
        <fullName evidence="15">Viral replicase</fullName>
    </submittedName>
</protein>
<feature type="region of interest" description="Disordered" evidence="10">
    <location>
        <begin position="1031"/>
        <end position="1070"/>
    </location>
</feature>
<dbReference type="GO" id="GO:0008174">
    <property type="term" value="F:mRNA methyltransferase activity"/>
    <property type="evidence" value="ECO:0007669"/>
    <property type="project" value="UniProtKB-UniRule"/>
</dbReference>
<feature type="region of interest" description="Disordered" evidence="10">
    <location>
        <begin position="111"/>
        <end position="156"/>
    </location>
</feature>
<dbReference type="KEGG" id="vg:11476648"/>
<proteinExistence type="predicted"/>
<dbReference type="GO" id="GO:0003968">
    <property type="term" value="F:RNA-directed RNA polymerase activity"/>
    <property type="evidence" value="ECO:0007669"/>
    <property type="project" value="UniProtKB-KW"/>
</dbReference>
<feature type="compositionally biased region" description="Polar residues" evidence="10">
    <location>
        <begin position="39"/>
        <end position="49"/>
    </location>
</feature>
<keyword evidence="4" id="KW-0547">Nucleotide-binding</keyword>
<evidence type="ECO:0000256" key="4">
    <source>
        <dbReference type="ARBA" id="ARBA00022741"/>
    </source>
</evidence>
<dbReference type="Gene3D" id="2.60.120.590">
    <property type="entry name" value="Alpha-ketoglutarate-dependent dioxygenase AlkB-like"/>
    <property type="match status" value="1"/>
</dbReference>
<evidence type="ECO:0000256" key="8">
    <source>
        <dbReference type="ARBA" id="ARBA00022953"/>
    </source>
</evidence>
<dbReference type="GO" id="GO:0016787">
    <property type="term" value="F:hydrolase activity"/>
    <property type="evidence" value="ECO:0007669"/>
    <property type="project" value="UniProtKB-KW"/>
</dbReference>
<dbReference type="InterPro" id="IPR002588">
    <property type="entry name" value="Alphavirus-like_MT_dom"/>
</dbReference>
<feature type="region of interest" description="Disordered" evidence="10">
    <location>
        <begin position="1584"/>
        <end position="1637"/>
    </location>
</feature>
<feature type="compositionally biased region" description="Low complexity" evidence="10">
    <location>
        <begin position="125"/>
        <end position="147"/>
    </location>
</feature>
<evidence type="ECO:0000256" key="10">
    <source>
        <dbReference type="SAM" id="MobiDB-lite"/>
    </source>
</evidence>
<feature type="compositionally biased region" description="Polar residues" evidence="10">
    <location>
        <begin position="202"/>
        <end position="215"/>
    </location>
</feature>
<dbReference type="PROSITE" id="PS51471">
    <property type="entry name" value="FE2OG_OXY"/>
    <property type="match status" value="1"/>
</dbReference>
<keyword evidence="8" id="KW-0693">Viral RNA replication</keyword>
<dbReference type="GO" id="GO:0006396">
    <property type="term" value="P:RNA processing"/>
    <property type="evidence" value="ECO:0007669"/>
    <property type="project" value="InterPro"/>
</dbReference>
<dbReference type="SUPFAM" id="SSF52540">
    <property type="entry name" value="P-loop containing nucleoside triphosphate hydrolases"/>
    <property type="match status" value="1"/>
</dbReference>
<keyword evidence="3" id="KW-0548">Nucleotidyltransferase</keyword>
<evidence type="ECO:0000256" key="7">
    <source>
        <dbReference type="ARBA" id="ARBA00022840"/>
    </source>
</evidence>
<feature type="domain" description="RdRp catalytic" evidence="11">
    <location>
        <begin position="2615"/>
        <end position="2728"/>
    </location>
</feature>
<dbReference type="SUPFAM" id="SSF56672">
    <property type="entry name" value="DNA/RNA polymerases"/>
    <property type="match status" value="1"/>
</dbReference>
<feature type="region of interest" description="Disordered" evidence="10">
    <location>
        <begin position="1822"/>
        <end position="1849"/>
    </location>
</feature>
<dbReference type="EMBL" id="FJ467503">
    <property type="protein sequence ID" value="ACS44657.1"/>
    <property type="molecule type" value="Genomic_RNA"/>
</dbReference>
<accession>G8XSM2</accession>
<dbReference type="InterPro" id="IPR001788">
    <property type="entry name" value="RNA-dep_RNA_pol_alsuvir"/>
</dbReference>
<feature type="compositionally biased region" description="Low complexity" evidence="10">
    <location>
        <begin position="1623"/>
        <end position="1632"/>
    </location>
</feature>
<dbReference type="GO" id="GO:0005524">
    <property type="term" value="F:ATP binding"/>
    <property type="evidence" value="ECO:0007669"/>
    <property type="project" value="UniProtKB-KW"/>
</dbReference>
<dbReference type="InterPro" id="IPR047308">
    <property type="entry name" value="Closteroviridae_RdRp"/>
</dbReference>
<evidence type="ECO:0000259" key="13">
    <source>
        <dbReference type="PROSITE" id="PS51657"/>
    </source>
</evidence>
<keyword evidence="5" id="KW-0688">Ribosomal frameshifting</keyword>
<organism evidence="15 16">
    <name type="scientific">Grapevine leafroll-associated virus 4</name>
    <dbReference type="NCBI Taxonomy" id="70177"/>
    <lineage>
        <taxon>Viruses</taxon>
        <taxon>Riboviria</taxon>
        <taxon>Orthornavirae</taxon>
        <taxon>Kitrinoviricota</taxon>
        <taxon>Alsuviricetes</taxon>
        <taxon>Martellivirales</taxon>
        <taxon>Closteroviridae</taxon>
        <taxon>Ampelovirus</taxon>
        <taxon>Ampelovirus tetravitis</taxon>
    </lineage>
</organism>
<evidence type="ECO:0000256" key="3">
    <source>
        <dbReference type="ARBA" id="ARBA00022695"/>
    </source>
</evidence>
<evidence type="ECO:0000256" key="2">
    <source>
        <dbReference type="ARBA" id="ARBA00022679"/>
    </source>
</evidence>